<dbReference type="HOGENOM" id="CLU_562959_0_0_1"/>
<dbReference type="PANTHER" id="PTHR15254">
    <property type="entry name" value="FANCONI ANEMIA GROUP G PROTEIN FAMILY MEMBER"/>
    <property type="match status" value="1"/>
</dbReference>
<dbReference type="SUPFAM" id="SSF48452">
    <property type="entry name" value="TPR-like"/>
    <property type="match status" value="1"/>
</dbReference>
<dbReference type="GeneID" id="20248862"/>
<dbReference type="GO" id="GO:0036297">
    <property type="term" value="P:interstrand cross-link repair"/>
    <property type="evidence" value="ECO:0007669"/>
    <property type="project" value="InterPro"/>
</dbReference>
<dbReference type="Gene3D" id="1.25.40.10">
    <property type="entry name" value="Tetratricopeptide repeat domain"/>
    <property type="match status" value="1"/>
</dbReference>
<gene>
    <name evidence="1" type="ORF">LOTGIDRAFT_232269</name>
</gene>
<dbReference type="AlphaFoldDB" id="V4C0A2"/>
<proteinExistence type="predicted"/>
<dbReference type="InterPro" id="IPR011990">
    <property type="entry name" value="TPR-like_helical_dom_sf"/>
</dbReference>
<reference evidence="1 2" key="1">
    <citation type="journal article" date="2013" name="Nature">
        <title>Insights into bilaterian evolution from three spiralian genomes.</title>
        <authorList>
            <person name="Simakov O."/>
            <person name="Marletaz F."/>
            <person name="Cho S.J."/>
            <person name="Edsinger-Gonzales E."/>
            <person name="Havlak P."/>
            <person name="Hellsten U."/>
            <person name="Kuo D.H."/>
            <person name="Larsson T."/>
            <person name="Lv J."/>
            <person name="Arendt D."/>
            <person name="Savage R."/>
            <person name="Osoegawa K."/>
            <person name="de Jong P."/>
            <person name="Grimwood J."/>
            <person name="Chapman J.A."/>
            <person name="Shapiro H."/>
            <person name="Aerts A."/>
            <person name="Otillar R.P."/>
            <person name="Terry A.Y."/>
            <person name="Boore J.L."/>
            <person name="Grigoriev I.V."/>
            <person name="Lindberg D.R."/>
            <person name="Seaver E.C."/>
            <person name="Weisblat D.A."/>
            <person name="Putnam N.H."/>
            <person name="Rokhsar D.S."/>
        </authorList>
    </citation>
    <scope>NUCLEOTIDE SEQUENCE [LARGE SCALE GENOMIC DNA]</scope>
</reference>
<sequence length="485" mass="56395">MVKSELSKLDTEHDRLIVDFQQKHSVEEFHAESETDGVVKNFTKLLNTCRCLPLSKPVVCSELCILYNLLCCKVSCYKPSNCSIVSYNISISRSIQRVLSFVDHNPAVLFTPDVTCSIRLVSLFSTVLMKEKILRIHGIYKYVILVIIEWCYISLLYEQFTLTQQLIDLLQTLTIQDIQIPAPRDEQIFTLLPIEVLKLDKNCLSIDIFIKLSDVLNYVSGLVYFKNNEGTRCQECLSNIDYQPWIPYSTLLRALVLYDKKNYKEVIAICQKLLYIDKPNILYSIKSYLLNLLGLAQSKQAKNHSAIESHREALQEDFSNLIALYNISLQYQQLQLYDQQLETLNFIIILYDQQLETLNFIIIVSFLSLQYQQLQLYDQQIETLNFIIILYDQQLETLNFIIILYDQQLETLNFIIIALEDSEGHHRKQDSTNPLQLSYFIEKPSISLPQAIYTLAHRCLQLKRYSDLKAGLGQHSYQTADWVQT</sequence>
<protein>
    <submittedName>
        <fullName evidence="1">Uncharacterized protein</fullName>
    </submittedName>
</protein>
<dbReference type="RefSeq" id="XP_009054578.1">
    <property type="nucleotide sequence ID" value="XM_009056330.1"/>
</dbReference>
<organism evidence="1 2">
    <name type="scientific">Lottia gigantea</name>
    <name type="common">Giant owl limpet</name>
    <dbReference type="NCBI Taxonomy" id="225164"/>
    <lineage>
        <taxon>Eukaryota</taxon>
        <taxon>Metazoa</taxon>
        <taxon>Spiralia</taxon>
        <taxon>Lophotrochozoa</taxon>
        <taxon>Mollusca</taxon>
        <taxon>Gastropoda</taxon>
        <taxon>Patellogastropoda</taxon>
        <taxon>Lottioidea</taxon>
        <taxon>Lottiidae</taxon>
        <taxon>Lottia</taxon>
    </lineage>
</organism>
<evidence type="ECO:0000313" key="1">
    <source>
        <dbReference type="EMBL" id="ESO94839.1"/>
    </source>
</evidence>
<dbReference type="OMA" id="RVCEMKS"/>
<evidence type="ECO:0000313" key="2">
    <source>
        <dbReference type="Proteomes" id="UP000030746"/>
    </source>
</evidence>
<name>V4C0A2_LOTGI</name>
<dbReference type="KEGG" id="lgi:LOTGIDRAFT_232269"/>
<dbReference type="OrthoDB" id="5978071at2759"/>
<dbReference type="GO" id="GO:0043240">
    <property type="term" value="C:Fanconi anaemia nuclear complex"/>
    <property type="evidence" value="ECO:0007669"/>
    <property type="project" value="InterPro"/>
</dbReference>
<accession>V4C0A2</accession>
<dbReference type="InterPro" id="IPR039684">
    <property type="entry name" value="FANCG"/>
</dbReference>
<dbReference type="Proteomes" id="UP000030746">
    <property type="component" value="Unassembled WGS sequence"/>
</dbReference>
<dbReference type="CTD" id="20248862"/>
<dbReference type="PANTHER" id="PTHR15254:SF2">
    <property type="entry name" value="FANCONI ANEMIA GROUP G PROTEIN"/>
    <property type="match status" value="1"/>
</dbReference>
<dbReference type="EMBL" id="KB201750">
    <property type="protein sequence ID" value="ESO94839.1"/>
    <property type="molecule type" value="Genomic_DNA"/>
</dbReference>
<keyword evidence="2" id="KW-1185">Reference proteome</keyword>